<feature type="region of interest" description="Disordered" evidence="4">
    <location>
        <begin position="658"/>
        <end position="708"/>
    </location>
</feature>
<dbReference type="RefSeq" id="XP_038779592.1">
    <property type="nucleotide sequence ID" value="XM_038923664.1"/>
</dbReference>
<evidence type="ECO:0000256" key="2">
    <source>
        <dbReference type="ARBA" id="ARBA00022737"/>
    </source>
</evidence>
<feature type="region of interest" description="Disordered" evidence="4">
    <location>
        <begin position="1"/>
        <end position="32"/>
    </location>
</feature>
<dbReference type="InterPro" id="IPR015943">
    <property type="entry name" value="WD40/YVTN_repeat-like_dom_sf"/>
</dbReference>
<keyword evidence="6" id="KW-1185">Reference proteome</keyword>
<dbReference type="InterPro" id="IPR020472">
    <property type="entry name" value="WD40_PAC1"/>
</dbReference>
<evidence type="ECO:0000313" key="5">
    <source>
        <dbReference type="EMBL" id="QPG76027.1"/>
    </source>
</evidence>
<evidence type="ECO:0008006" key="7">
    <source>
        <dbReference type="Google" id="ProtNLM"/>
    </source>
</evidence>
<dbReference type="PROSITE" id="PS50294">
    <property type="entry name" value="WD_REPEATS_REGION"/>
    <property type="match status" value="2"/>
</dbReference>
<dbReference type="KEGG" id="bnn:FOA43_003413"/>
<dbReference type="PRINTS" id="PR00320">
    <property type="entry name" value="GPROTEINBRPT"/>
</dbReference>
<sequence length="880" mass="98258">MNNMAHMSTSLSPLPQGPSHNQVISPSSNLDHISRRPGVELEEHHLKTLSKNLKYREFFRRSQKFSSKKFNHFFLSQELRIEPDCDDDDHLNVPSVNADNASVFSDEVPLFDQSMSLSESQRTVKGNNKSRPVPKTSKRFQKKAKEQPCHGKSHANFILEFSHDGKYLASAGDDGTVRIWEVISSVFDRRKRGYDGFSDTDTTTKLSSTALNQSSSLITTATSLGSLAKLTNRSRSCSRSSMNSSSLASFSFDDTGSLSNDDSPKKVRNSDKYADSAFAPVFKSLPLRQFHHNDTVLAISWSKNNFLLTSSEDKTVKLWHVDRNECLRTFKLSSFATALSFHEKDDRFFVCCQWDGTVVFYSILEKEVVYRTKVGKRIACMSFSPDLENIYIGCEHGYFYILSLVGLKEVSAFQIRHKNKCPRITGIDAFVKNGDTKVLVTTNDSRVRLFSFEKKCLQVRYSGYDNDYSMIRARASEDDSFIISGSEDGWAYMWEIYDGKDQSVDPPSGALKNLPKEIASFFKDESCQLKNKHYGAFHIHHTRCNAAIFAPRTTSKLLELSDDPIFDLRNKYGALAETLEDEDLSSAIIVSTDNKGTIRVLRRDFAYSVRKMSLSKKAGVSKADLRGALQRMEHQASTGSDRYISSPLKAPTLTINDTTNYIEGTPENETPIDGNEDRGRRDFYHESRRATKSSVEEHVKPQNASRTNLLIKHKSSGELSPTLSLSTTSQSSAVVSAGGTVYKPVTEGDKDALGSESFKEIDDQIRQLMTDADDDELSTRSGTPVDGQPPKSANHHIFNDSISTITFPKSMNMSDSSTWVDSKKKPNASHIDSTVYGGTSPPTLKCAYCGEKKFTATPVTNTNGSGIRFVCNRCGQETSS</sequence>
<keyword evidence="1 3" id="KW-0853">WD repeat</keyword>
<evidence type="ECO:0000256" key="3">
    <source>
        <dbReference type="PROSITE-ProRule" id="PRU00221"/>
    </source>
</evidence>
<evidence type="ECO:0000256" key="4">
    <source>
        <dbReference type="SAM" id="MobiDB-lite"/>
    </source>
</evidence>
<dbReference type="GeneID" id="62196813"/>
<dbReference type="InterPro" id="IPR036322">
    <property type="entry name" value="WD40_repeat_dom_sf"/>
</dbReference>
<dbReference type="OrthoDB" id="1932312at2759"/>
<dbReference type="Pfam" id="PF00400">
    <property type="entry name" value="WD40"/>
    <property type="match status" value="2"/>
</dbReference>
<dbReference type="PROSITE" id="PS00678">
    <property type="entry name" value="WD_REPEATS_1"/>
    <property type="match status" value="1"/>
</dbReference>
<dbReference type="PROSITE" id="PS50082">
    <property type="entry name" value="WD_REPEATS_2"/>
    <property type="match status" value="2"/>
</dbReference>
<dbReference type="SMART" id="SM00320">
    <property type="entry name" value="WD40"/>
    <property type="match status" value="5"/>
</dbReference>
<name>A0A875RW38_EENNA</name>
<organism evidence="5 6">
    <name type="scientific">Eeniella nana</name>
    <name type="common">Yeast</name>
    <name type="synonym">Brettanomyces nanus</name>
    <dbReference type="NCBI Taxonomy" id="13502"/>
    <lineage>
        <taxon>Eukaryota</taxon>
        <taxon>Fungi</taxon>
        <taxon>Dikarya</taxon>
        <taxon>Ascomycota</taxon>
        <taxon>Saccharomycotina</taxon>
        <taxon>Pichiomycetes</taxon>
        <taxon>Pichiales</taxon>
        <taxon>Pichiaceae</taxon>
        <taxon>Brettanomyces</taxon>
    </lineage>
</organism>
<keyword evidence="2" id="KW-0677">Repeat</keyword>
<dbReference type="AlphaFoldDB" id="A0A875RW38"/>
<evidence type="ECO:0000313" key="6">
    <source>
        <dbReference type="Proteomes" id="UP000662931"/>
    </source>
</evidence>
<dbReference type="InterPro" id="IPR040324">
    <property type="entry name" value="WDR44/Dgr2"/>
</dbReference>
<dbReference type="Gene3D" id="2.130.10.10">
    <property type="entry name" value="YVTN repeat-like/Quinoprotein amine dehydrogenase"/>
    <property type="match status" value="2"/>
</dbReference>
<feature type="repeat" description="WD" evidence="3">
    <location>
        <begin position="289"/>
        <end position="329"/>
    </location>
</feature>
<dbReference type="InterPro" id="IPR001680">
    <property type="entry name" value="WD40_rpt"/>
</dbReference>
<proteinExistence type="predicted"/>
<feature type="repeat" description="WD" evidence="3">
    <location>
        <begin position="159"/>
        <end position="182"/>
    </location>
</feature>
<feature type="compositionally biased region" description="Polar residues" evidence="4">
    <location>
        <begin position="116"/>
        <end position="130"/>
    </location>
</feature>
<accession>A0A875RW38</accession>
<evidence type="ECO:0000256" key="1">
    <source>
        <dbReference type="ARBA" id="ARBA00022574"/>
    </source>
</evidence>
<dbReference type="InterPro" id="IPR019775">
    <property type="entry name" value="WD40_repeat_CS"/>
</dbReference>
<reference evidence="5" key="1">
    <citation type="submission" date="2020-10" db="EMBL/GenBank/DDBJ databases">
        <authorList>
            <person name="Roach M.J.R."/>
        </authorList>
    </citation>
    <scope>NUCLEOTIDE SEQUENCE</scope>
    <source>
        <strain evidence="5">CBS 1945</strain>
    </source>
</reference>
<gene>
    <name evidence="5" type="ORF">FOA43_003413</name>
</gene>
<dbReference type="PANTHER" id="PTHR14221">
    <property type="entry name" value="WD REPEAT DOMAIN 44"/>
    <property type="match status" value="1"/>
</dbReference>
<feature type="region of interest" description="Disordered" evidence="4">
    <location>
        <begin position="116"/>
        <end position="146"/>
    </location>
</feature>
<feature type="compositionally biased region" description="Polar residues" evidence="4">
    <location>
        <begin position="1"/>
        <end position="31"/>
    </location>
</feature>
<dbReference type="SUPFAM" id="SSF50978">
    <property type="entry name" value="WD40 repeat-like"/>
    <property type="match status" value="1"/>
</dbReference>
<feature type="region of interest" description="Disordered" evidence="4">
    <location>
        <begin position="772"/>
        <end position="797"/>
    </location>
</feature>
<protein>
    <recommendedName>
        <fullName evidence="7">WD repeat-containing protein 44</fullName>
    </recommendedName>
</protein>
<dbReference type="EMBL" id="CP064815">
    <property type="protein sequence ID" value="QPG76027.1"/>
    <property type="molecule type" value="Genomic_DNA"/>
</dbReference>
<feature type="compositionally biased region" description="Basic and acidic residues" evidence="4">
    <location>
        <begin position="675"/>
        <end position="700"/>
    </location>
</feature>
<dbReference type="PANTHER" id="PTHR14221:SF0">
    <property type="entry name" value="WD REPEAT-CONTAINING PROTEIN 44"/>
    <property type="match status" value="1"/>
</dbReference>
<dbReference type="Proteomes" id="UP000662931">
    <property type="component" value="Chromosome 4"/>
</dbReference>